<protein>
    <submittedName>
        <fullName evidence="1">Uncharacterized protein</fullName>
    </submittedName>
</protein>
<proteinExistence type="predicted"/>
<dbReference type="KEGG" id="nmes:H9L09_09685"/>
<dbReference type="RefSeq" id="WP_187580386.1">
    <property type="nucleotide sequence ID" value="NZ_CP060713.1"/>
</dbReference>
<reference evidence="1 2" key="1">
    <citation type="submission" date="2020-08" db="EMBL/GenBank/DDBJ databases">
        <title>Genome sequence of Nocardioides mesophilus KACC 16243T.</title>
        <authorList>
            <person name="Hyun D.-W."/>
            <person name="Bae J.-W."/>
        </authorList>
    </citation>
    <scope>NUCLEOTIDE SEQUENCE [LARGE SCALE GENOMIC DNA]</scope>
    <source>
        <strain evidence="1 2">KACC 16243</strain>
    </source>
</reference>
<name>A0A7G9RG21_9ACTN</name>
<accession>A0A7G9RG21</accession>
<keyword evidence="2" id="KW-1185">Reference proteome</keyword>
<gene>
    <name evidence="1" type="ORF">H9L09_09685</name>
</gene>
<evidence type="ECO:0000313" key="1">
    <source>
        <dbReference type="EMBL" id="QNN54546.1"/>
    </source>
</evidence>
<organism evidence="1 2">
    <name type="scientific">Nocardioides mesophilus</name>
    <dbReference type="NCBI Taxonomy" id="433659"/>
    <lineage>
        <taxon>Bacteria</taxon>
        <taxon>Bacillati</taxon>
        <taxon>Actinomycetota</taxon>
        <taxon>Actinomycetes</taxon>
        <taxon>Propionibacteriales</taxon>
        <taxon>Nocardioidaceae</taxon>
        <taxon>Nocardioides</taxon>
    </lineage>
</organism>
<dbReference type="Proteomes" id="UP000515947">
    <property type="component" value="Chromosome"/>
</dbReference>
<evidence type="ECO:0000313" key="2">
    <source>
        <dbReference type="Proteomes" id="UP000515947"/>
    </source>
</evidence>
<sequence length="122" mass="13916">MRMTGLEHAIQSLRLAVERPIRGQTWRALVRRRLDAVGEALHRESERRGGDAWLAAREHHLILERDRLLVRIAALGRTVLEATDLAGLRSDLDRLITDVEHHQQRLNDLVYDSVSLELGGSE</sequence>
<dbReference type="EMBL" id="CP060713">
    <property type="protein sequence ID" value="QNN54546.1"/>
    <property type="molecule type" value="Genomic_DNA"/>
</dbReference>
<dbReference type="AlphaFoldDB" id="A0A7G9RG21"/>